<dbReference type="EMBL" id="QNGE01000742">
    <property type="protein sequence ID" value="KAA3679428.1"/>
    <property type="molecule type" value="Genomic_DNA"/>
</dbReference>
<feature type="region of interest" description="Disordered" evidence="1">
    <location>
        <begin position="693"/>
        <end position="726"/>
    </location>
</feature>
<keyword evidence="3" id="KW-1185">Reference proteome</keyword>
<reference evidence="2 3" key="1">
    <citation type="journal article" date="2019" name="Gigascience">
        <title>Whole-genome sequence of the oriental lung fluke Paragonimus westermani.</title>
        <authorList>
            <person name="Oey H."/>
            <person name="Zakrzewski M."/>
            <person name="Narain K."/>
            <person name="Devi K.R."/>
            <person name="Agatsuma T."/>
            <person name="Nawaratna S."/>
            <person name="Gobert G.N."/>
            <person name="Jones M.K."/>
            <person name="Ragan M.A."/>
            <person name="McManus D.P."/>
            <person name="Krause L."/>
        </authorList>
    </citation>
    <scope>NUCLEOTIDE SEQUENCE [LARGE SCALE GENOMIC DNA]</scope>
    <source>
        <strain evidence="2 3">IND2009</strain>
    </source>
</reference>
<feature type="compositionally biased region" description="Polar residues" evidence="1">
    <location>
        <begin position="486"/>
        <end position="497"/>
    </location>
</feature>
<feature type="compositionally biased region" description="Polar residues" evidence="1">
    <location>
        <begin position="768"/>
        <end position="777"/>
    </location>
</feature>
<name>A0A5J4NWH1_9TREM</name>
<sequence>MENMDSTALKCTTLLTGYLGEHQSQLFYDHMLIQDIQLGRELLPPIPVAIGQPVPIDLSDQCGRSTNDSVPALCLAVHYFQRPPFMRFDKVNRVPNRGEYPDLYASVSFNGKPHLEDSRVASGTNCICTCMDSSDSKTILCNSSTKQSQESVRQGVAGLEVEHVGYNFLVTLLVYYPVAHMKTANDLCSLTDQNKNIHLPPHPHEFVAYPKMLTLPIEEVGSRIVWGYLIADRLVPNSLNLSNSLFFSQLPHSGCCVTDDEKVSTTSIRACQVEQQLAEDERSAGSRLSLSAINKIRFIVASRDLYNRIGVLQRLQREGWNLSQWKVPEMSVGRLWYSKQLVWKPVGGKIAPELSQTCPSEDKTTQDVETEKTSANLSLLSWLGLRVQPARSRIVRNTHAHKAGHPVGVTQSGEIEENSIATCMTKVNVRMVFVRRESFECGDAICDSVRSSRFPPAKLRRTRLRGTAQSGIKLKRDNRQALPLTENPNGTDDSQPSPEKRYRTDHEAALCVLTGASTISEQSSTIYSYPLPCEEQSGIRHRYDSPLSPTSLIHSSIATRVKRGAYLCRRRDDRPNCVGRKVNEPELELTARAKHEELAFDVIYQPRNRVPPKRFDLTDQDLELALQRSLTDCTKTYTNAKRKSPVPVSSSPEMTHQPQIHPNSCSMDSGTLDNYVPANTLDQPAMVSNVEHSVNEKTSLNGKSKTRSSRPKTSLKSVHKSLPISDESKQRISWGIDSCENPTQAEGHNAPFPLDLEKTKRSRKRNQKQSPNNTFPTKTLEEEATISRDHQNNGIFDLELQQQLVPKIHLLKTPDGKFTFFDGPGVIEEMPRRSDAGGKLDGDLGNVCNSEKPLPEMNISSADQPVPHSTQSAGISVLPEVTLFSQNKSFEHTVLPNGPLNLSGKDVLGTEDNMPRTSSLWSPQDMYSCEPNFYSVPASQLLCGPNSRVPCLHRIQLRLELIPLSVVTILPYQTINQMVPVNPLEIFAY</sequence>
<evidence type="ECO:0000313" key="2">
    <source>
        <dbReference type="EMBL" id="KAA3679428.1"/>
    </source>
</evidence>
<feature type="region of interest" description="Disordered" evidence="1">
    <location>
        <begin position="738"/>
        <end position="781"/>
    </location>
</feature>
<gene>
    <name evidence="2" type="ORF">DEA37_0009947</name>
</gene>
<feature type="compositionally biased region" description="Polar residues" evidence="1">
    <location>
        <begin position="693"/>
        <end position="702"/>
    </location>
</feature>
<feature type="region of interest" description="Disordered" evidence="1">
    <location>
        <begin position="636"/>
        <end position="678"/>
    </location>
</feature>
<proteinExistence type="predicted"/>
<accession>A0A5J4NWH1</accession>
<protein>
    <submittedName>
        <fullName evidence="2">Uncharacterized protein</fullName>
    </submittedName>
</protein>
<evidence type="ECO:0000256" key="1">
    <source>
        <dbReference type="SAM" id="MobiDB-lite"/>
    </source>
</evidence>
<dbReference type="AlphaFoldDB" id="A0A5J4NWH1"/>
<feature type="compositionally biased region" description="Polar residues" evidence="1">
    <location>
        <begin position="653"/>
        <end position="672"/>
    </location>
</feature>
<evidence type="ECO:0000313" key="3">
    <source>
        <dbReference type="Proteomes" id="UP000324629"/>
    </source>
</evidence>
<organism evidence="2 3">
    <name type="scientific">Paragonimus westermani</name>
    <dbReference type="NCBI Taxonomy" id="34504"/>
    <lineage>
        <taxon>Eukaryota</taxon>
        <taxon>Metazoa</taxon>
        <taxon>Spiralia</taxon>
        <taxon>Lophotrochozoa</taxon>
        <taxon>Platyhelminthes</taxon>
        <taxon>Trematoda</taxon>
        <taxon>Digenea</taxon>
        <taxon>Plagiorchiida</taxon>
        <taxon>Troglotremata</taxon>
        <taxon>Troglotrematidae</taxon>
        <taxon>Paragonimus</taxon>
    </lineage>
</organism>
<comment type="caution">
    <text evidence="2">The sequence shown here is derived from an EMBL/GenBank/DDBJ whole genome shotgun (WGS) entry which is preliminary data.</text>
</comment>
<dbReference type="Proteomes" id="UP000324629">
    <property type="component" value="Unassembled WGS sequence"/>
</dbReference>
<feature type="region of interest" description="Disordered" evidence="1">
    <location>
        <begin position="457"/>
        <end position="503"/>
    </location>
</feature>